<feature type="coiled-coil region" evidence="1">
    <location>
        <begin position="181"/>
        <end position="208"/>
    </location>
</feature>
<evidence type="ECO:0000313" key="5">
    <source>
        <dbReference type="Proteomes" id="UP000604898"/>
    </source>
</evidence>
<feature type="domain" description="Transposase IS116/IS110/IS902 C-terminal" evidence="3">
    <location>
        <begin position="212"/>
        <end position="294"/>
    </location>
</feature>
<proteinExistence type="predicted"/>
<comment type="caution">
    <text evidence="4">The sequence shown here is derived from an EMBL/GenBank/DDBJ whole genome shotgun (WGS) entry which is preliminary data.</text>
</comment>
<keyword evidence="1" id="KW-0175">Coiled coil</keyword>
<accession>A0ABS1T652</accession>
<dbReference type="InterPro" id="IPR002525">
    <property type="entry name" value="Transp_IS110-like_N"/>
</dbReference>
<dbReference type="InterPro" id="IPR003346">
    <property type="entry name" value="Transposase_20"/>
</dbReference>
<dbReference type="EMBL" id="JAESVD010000026">
    <property type="protein sequence ID" value="MBL4915589.1"/>
    <property type="molecule type" value="Genomic_DNA"/>
</dbReference>
<reference evidence="4 5" key="1">
    <citation type="submission" date="2021-01" db="EMBL/GenBank/DDBJ databases">
        <title>Genome sequence of Shewanella schlegeliana JCM 11561.</title>
        <authorList>
            <person name="Zhang H."/>
            <person name="Li C."/>
        </authorList>
    </citation>
    <scope>NUCLEOTIDE SEQUENCE [LARGE SCALE GENOMIC DNA]</scope>
    <source>
        <strain evidence="4 5">JCM 11561</strain>
    </source>
</reference>
<dbReference type="PANTHER" id="PTHR33055:SF3">
    <property type="entry name" value="PUTATIVE TRANSPOSASE FOR IS117-RELATED"/>
    <property type="match status" value="1"/>
</dbReference>
<sequence>MNNISVVGVDLAKNVFQIHAVDAKGRTLVRKMLRRAKFLNFFGNIPHCLIGMEACSSSHYWAREIERLGHTVKLMAPQYVKPYVKTNKNDANDAEAVCEAVTRPNMRFVTVKDEEQQALLLVHRERDGIVKERTSLINRIRATLAEFGIAIPVGPRRLHSWFRDDFSSAEQLLPQLMVCHVQRMKRRLNQLESDLDVLEKEIAQSSKGNPQCQRLEAVPGIGRLTASALVASIGTGKEFKSGRQLSAWLGLVPKQSSSGGKPRLLGISKRGDGYLRRLFIHGARAVIRHMNPKRKVTVWLRDLECRAHKNVVIVALANKLARIAWSMLANGTDYDESFI</sequence>
<dbReference type="Proteomes" id="UP000604898">
    <property type="component" value="Unassembled WGS sequence"/>
</dbReference>
<dbReference type="NCBIfam" id="NF033542">
    <property type="entry name" value="transpos_IS110"/>
    <property type="match status" value="1"/>
</dbReference>
<evidence type="ECO:0000256" key="1">
    <source>
        <dbReference type="SAM" id="Coils"/>
    </source>
</evidence>
<dbReference type="InterPro" id="IPR047650">
    <property type="entry name" value="Transpos_IS110"/>
</dbReference>
<organism evidence="4 5">
    <name type="scientific">Shewanella schlegeliana</name>
    <dbReference type="NCBI Taxonomy" id="190308"/>
    <lineage>
        <taxon>Bacteria</taxon>
        <taxon>Pseudomonadati</taxon>
        <taxon>Pseudomonadota</taxon>
        <taxon>Gammaproteobacteria</taxon>
        <taxon>Alteromonadales</taxon>
        <taxon>Shewanellaceae</taxon>
        <taxon>Shewanella</taxon>
    </lineage>
</organism>
<dbReference type="RefSeq" id="WP_202723844.1">
    <property type="nucleotide sequence ID" value="NZ_BPEX01000074.1"/>
</dbReference>
<feature type="domain" description="Transposase IS110-like N-terminal" evidence="2">
    <location>
        <begin position="7"/>
        <end position="147"/>
    </location>
</feature>
<dbReference type="Pfam" id="PF01548">
    <property type="entry name" value="DEDD_Tnp_IS110"/>
    <property type="match status" value="1"/>
</dbReference>
<dbReference type="PANTHER" id="PTHR33055">
    <property type="entry name" value="TRANSPOSASE FOR INSERTION SEQUENCE ELEMENT IS1111A"/>
    <property type="match status" value="1"/>
</dbReference>
<evidence type="ECO:0000259" key="2">
    <source>
        <dbReference type="Pfam" id="PF01548"/>
    </source>
</evidence>
<dbReference type="Pfam" id="PF02371">
    <property type="entry name" value="Transposase_20"/>
    <property type="match status" value="1"/>
</dbReference>
<gene>
    <name evidence="4" type="ORF">JMA39_21100</name>
</gene>
<keyword evidence="5" id="KW-1185">Reference proteome</keyword>
<evidence type="ECO:0000313" key="4">
    <source>
        <dbReference type="EMBL" id="MBL4915589.1"/>
    </source>
</evidence>
<protein>
    <submittedName>
        <fullName evidence="4">IS110 family transposase</fullName>
    </submittedName>
</protein>
<evidence type="ECO:0000259" key="3">
    <source>
        <dbReference type="Pfam" id="PF02371"/>
    </source>
</evidence>
<name>A0ABS1T652_9GAMM</name>